<evidence type="ECO:0000313" key="2">
    <source>
        <dbReference type="EMBL" id="JAS14368.1"/>
    </source>
</evidence>
<sequence length="147" mass="16931">LMSLLITSLTIQISICLNAGMLTSVADDLNEMDANILNLLEEGDKKEAVRIYDRITRYNYMLKGILSKFKQDFHSQVVNVAPEIWKRGPPRFAEFNDFTELQSTNLWGYKQVNVVTKAISDTNKIWDEFHKTCQQKIKPGSLNKFNL</sequence>
<reference evidence="2" key="1">
    <citation type="submission" date="2015-12" db="EMBL/GenBank/DDBJ databases">
        <title>De novo transcriptome assembly of four potential Pierce s Disease insect vectors from Arizona vineyards.</title>
        <authorList>
            <person name="Tassone E.E."/>
        </authorList>
    </citation>
    <scope>NUCLEOTIDE SEQUENCE</scope>
</reference>
<proteinExistence type="predicted"/>
<accession>A0A1B6CLX7</accession>
<organism evidence="2">
    <name type="scientific">Clastoptera arizonana</name>
    <name type="common">Arizona spittle bug</name>
    <dbReference type="NCBI Taxonomy" id="38151"/>
    <lineage>
        <taxon>Eukaryota</taxon>
        <taxon>Metazoa</taxon>
        <taxon>Ecdysozoa</taxon>
        <taxon>Arthropoda</taxon>
        <taxon>Hexapoda</taxon>
        <taxon>Insecta</taxon>
        <taxon>Pterygota</taxon>
        <taxon>Neoptera</taxon>
        <taxon>Paraneoptera</taxon>
        <taxon>Hemiptera</taxon>
        <taxon>Auchenorrhyncha</taxon>
        <taxon>Cercopoidea</taxon>
        <taxon>Clastopteridae</taxon>
        <taxon>Clastoptera</taxon>
    </lineage>
</organism>
<feature type="signal peptide" evidence="1">
    <location>
        <begin position="1"/>
        <end position="16"/>
    </location>
</feature>
<name>A0A1B6CLX7_9HEMI</name>
<evidence type="ECO:0000256" key="1">
    <source>
        <dbReference type="SAM" id="SignalP"/>
    </source>
</evidence>
<evidence type="ECO:0008006" key="3">
    <source>
        <dbReference type="Google" id="ProtNLM"/>
    </source>
</evidence>
<feature type="non-terminal residue" evidence="2">
    <location>
        <position position="1"/>
    </location>
</feature>
<feature type="chain" id="PRO_5008580487" description="Dynein heavy chain tail domain-containing protein" evidence="1">
    <location>
        <begin position="17"/>
        <end position="147"/>
    </location>
</feature>
<dbReference type="EMBL" id="GEDC01022930">
    <property type="protein sequence ID" value="JAS14368.1"/>
    <property type="molecule type" value="Transcribed_RNA"/>
</dbReference>
<gene>
    <name evidence="2" type="ORF">g.296</name>
</gene>
<protein>
    <recommendedName>
        <fullName evidence="3">Dynein heavy chain tail domain-containing protein</fullName>
    </recommendedName>
</protein>
<keyword evidence="1" id="KW-0732">Signal</keyword>
<dbReference type="AlphaFoldDB" id="A0A1B6CLX7"/>